<evidence type="ECO:0000313" key="2">
    <source>
        <dbReference type="EMBL" id="KAK5779415.1"/>
    </source>
</evidence>
<evidence type="ECO:0000259" key="1">
    <source>
        <dbReference type="PROSITE" id="PS51762"/>
    </source>
</evidence>
<dbReference type="Proteomes" id="UP001306508">
    <property type="component" value="Unassembled WGS sequence"/>
</dbReference>
<keyword evidence="3" id="KW-1185">Reference proteome</keyword>
<dbReference type="InterPro" id="IPR013320">
    <property type="entry name" value="ConA-like_dom_sf"/>
</dbReference>
<proteinExistence type="predicted"/>
<evidence type="ECO:0000313" key="3">
    <source>
        <dbReference type="Proteomes" id="UP001306508"/>
    </source>
</evidence>
<name>A0AAN8A8G8_9SACH</name>
<reference evidence="3" key="1">
    <citation type="submission" date="2023-07" db="EMBL/GenBank/DDBJ databases">
        <title>A draft genome of Kazachstania heterogenica Y-27499.</title>
        <authorList>
            <person name="Donic C."/>
            <person name="Kralova J.S."/>
            <person name="Fidel L."/>
            <person name="Ben-Dor S."/>
            <person name="Jung S."/>
        </authorList>
    </citation>
    <scope>NUCLEOTIDE SEQUENCE [LARGE SCALE GENOMIC DNA]</scope>
    <source>
        <strain evidence="3">Y27499</strain>
    </source>
</reference>
<sequence length="397" mass="45771">MLKSVKTSIKCSLAQKCPSDVPCCSPYGECGTGSTCLNRCNPMFSFQPYSCLPQPILLYPNSIQFPRRVKHIRSNANNINSIIRKKFGHSNKLSILADNNFIHFEKFLITTDSLLAKKQLEQYDFIYSGYTVPSDLDKVISLRMPPRTKGSLVSTSKLFLYGRCSVTLKAAKGRGVITAIVLISQVGDEIDFEFLGTESRNVQSNYYHLGHLDYTKMQWLPITSDNTDAWHTYEIDWNKERIHWIIDGKIYRTVYRRETWDPIKKKYLYPQTPVRLEVALWPGGDINLPPGTAQWAGGFIDWDHDVELKKKGFFESKVANIIVSPYMNSHTSNIVKCIRYNTKRSRVKLADLQNVNFHYEPSINLDHTEIEKAVYWDCNKVFFLENQWSSKAKVSNY</sequence>
<organism evidence="2 3">
    <name type="scientific">Arxiozyma heterogenica</name>
    <dbReference type="NCBI Taxonomy" id="278026"/>
    <lineage>
        <taxon>Eukaryota</taxon>
        <taxon>Fungi</taxon>
        <taxon>Dikarya</taxon>
        <taxon>Ascomycota</taxon>
        <taxon>Saccharomycotina</taxon>
        <taxon>Saccharomycetes</taxon>
        <taxon>Saccharomycetales</taxon>
        <taxon>Saccharomycetaceae</taxon>
        <taxon>Arxiozyma</taxon>
    </lineage>
</organism>
<dbReference type="InterPro" id="IPR000757">
    <property type="entry name" value="Beta-glucanase-like"/>
</dbReference>
<dbReference type="AlphaFoldDB" id="A0AAN8A8G8"/>
<dbReference type="InterPro" id="IPR050546">
    <property type="entry name" value="Glycosyl_Hydrlase_16"/>
</dbReference>
<dbReference type="Pfam" id="PF00722">
    <property type="entry name" value="Glyco_hydro_16"/>
    <property type="match status" value="1"/>
</dbReference>
<dbReference type="GO" id="GO:0009277">
    <property type="term" value="C:fungal-type cell wall"/>
    <property type="evidence" value="ECO:0007669"/>
    <property type="project" value="TreeGrafter"/>
</dbReference>
<dbReference type="EMBL" id="JAWIZZ010000047">
    <property type="protein sequence ID" value="KAK5779415.1"/>
    <property type="molecule type" value="Genomic_DNA"/>
</dbReference>
<dbReference type="GO" id="GO:0004553">
    <property type="term" value="F:hydrolase activity, hydrolyzing O-glycosyl compounds"/>
    <property type="evidence" value="ECO:0007669"/>
    <property type="project" value="InterPro"/>
</dbReference>
<accession>A0AAN8A8G8</accession>
<dbReference type="GO" id="GO:0005975">
    <property type="term" value="P:carbohydrate metabolic process"/>
    <property type="evidence" value="ECO:0007669"/>
    <property type="project" value="InterPro"/>
</dbReference>
<dbReference type="GO" id="GO:0031505">
    <property type="term" value="P:fungal-type cell wall organization"/>
    <property type="evidence" value="ECO:0007669"/>
    <property type="project" value="TreeGrafter"/>
</dbReference>
<protein>
    <recommendedName>
        <fullName evidence="1">GH16 domain-containing protein</fullName>
    </recommendedName>
</protein>
<dbReference type="SUPFAM" id="SSF49899">
    <property type="entry name" value="Concanavalin A-like lectins/glucanases"/>
    <property type="match status" value="1"/>
</dbReference>
<dbReference type="PROSITE" id="PS51762">
    <property type="entry name" value="GH16_2"/>
    <property type="match status" value="1"/>
</dbReference>
<feature type="domain" description="GH16" evidence="1">
    <location>
        <begin position="47"/>
        <end position="311"/>
    </location>
</feature>
<gene>
    <name evidence="2" type="ORF">RI543_003306</name>
</gene>
<dbReference type="GO" id="GO:0016757">
    <property type="term" value="F:glycosyltransferase activity"/>
    <property type="evidence" value="ECO:0007669"/>
    <property type="project" value="TreeGrafter"/>
</dbReference>
<dbReference type="PANTHER" id="PTHR10963">
    <property type="entry name" value="GLYCOSYL HYDROLASE-RELATED"/>
    <property type="match status" value="1"/>
</dbReference>
<dbReference type="Gene3D" id="2.60.120.200">
    <property type="match status" value="1"/>
</dbReference>
<dbReference type="PANTHER" id="PTHR10963:SF69">
    <property type="entry name" value="GLYCOSIDASE CRR1-RELATED"/>
    <property type="match status" value="1"/>
</dbReference>
<comment type="caution">
    <text evidence="2">The sequence shown here is derived from an EMBL/GenBank/DDBJ whole genome shotgun (WGS) entry which is preliminary data.</text>
</comment>